<evidence type="ECO:0000256" key="4">
    <source>
        <dbReference type="ARBA" id="ARBA00023136"/>
    </source>
</evidence>
<evidence type="ECO:0000256" key="1">
    <source>
        <dbReference type="ARBA" id="ARBA00004141"/>
    </source>
</evidence>
<dbReference type="PANTHER" id="PTHR23508:SF10">
    <property type="entry name" value="CARBOXYLIC ACID TRANSPORTER PROTEIN HOMOLOG"/>
    <property type="match status" value="1"/>
</dbReference>
<dbReference type="SUPFAM" id="SSF103473">
    <property type="entry name" value="MFS general substrate transporter"/>
    <property type="match status" value="1"/>
</dbReference>
<feature type="transmembrane region" description="Helical" evidence="6">
    <location>
        <begin position="16"/>
        <end position="37"/>
    </location>
</feature>
<name>A0A1M5GIP8_9BRAD</name>
<dbReference type="AlphaFoldDB" id="A0A1M5GIP8"/>
<evidence type="ECO:0000256" key="6">
    <source>
        <dbReference type="SAM" id="Phobius"/>
    </source>
</evidence>
<keyword evidence="2 6" id="KW-0812">Transmembrane</keyword>
<evidence type="ECO:0000313" key="8">
    <source>
        <dbReference type="EMBL" id="SHG03578.1"/>
    </source>
</evidence>
<dbReference type="InterPro" id="IPR005829">
    <property type="entry name" value="Sugar_transporter_CS"/>
</dbReference>
<protein>
    <submittedName>
        <fullName evidence="8">MFS transporter, SHS family, lactate transporter</fullName>
    </submittedName>
</protein>
<dbReference type="Gene3D" id="1.20.1250.20">
    <property type="entry name" value="MFS general substrate transporter like domains"/>
    <property type="match status" value="2"/>
</dbReference>
<dbReference type="InterPro" id="IPR011701">
    <property type="entry name" value="MFS"/>
</dbReference>
<accession>A0A1M5GIP8</accession>
<sequence length="422" mass="45156">MAIAALSGWTSQQKHVVAASFLGWSLDAFDFFLLVFVLKDIAAEFHTDISIVTVAILLTLAMRPVGAFIFGRAADRWGRRPTLMVNILLYSILEFASGFAPSLTVLIVLRALYGVAMGGEWGVGASLTMETIPPHARGFVSGLLQSGYPTGYFLASIVYGVLFPYIGWRGMFMVGVIPALLVLYIRRNVPESPSWNREAAVEKGGTLAVLKSHWRLGLYAVVLMTAFNFFSHGTQDLYPTFLQVEHKLSPHAVGIIAVIYNIGAICGGILFGTLSERFGRRRCIIVSALLSLPVIPLWAFSNSPALLAIGAFLMQFTVQGAWGIVPVHLNELSPDTARGTFPGVVYQLGNLFASVNATLQAAIASHFGGNYGLALAVVAGSVAVVIALLTAVGTEAKGIVFGKANPATSQPPREKMVRSPAA</sequence>
<dbReference type="GO" id="GO:0046943">
    <property type="term" value="F:carboxylic acid transmembrane transporter activity"/>
    <property type="evidence" value="ECO:0007669"/>
    <property type="project" value="TreeGrafter"/>
</dbReference>
<feature type="transmembrane region" description="Helical" evidence="6">
    <location>
        <begin position="252"/>
        <end position="271"/>
    </location>
</feature>
<keyword evidence="4 6" id="KW-0472">Membrane</keyword>
<reference evidence="8 9" key="1">
    <citation type="submission" date="2016-11" db="EMBL/GenBank/DDBJ databases">
        <authorList>
            <person name="Jaros S."/>
            <person name="Januszkiewicz K."/>
            <person name="Wedrychowicz H."/>
        </authorList>
    </citation>
    <scope>NUCLEOTIDE SEQUENCE [LARGE SCALE GENOMIC DNA]</scope>
    <source>
        <strain evidence="8 9">GAS138</strain>
    </source>
</reference>
<feature type="compositionally biased region" description="Basic and acidic residues" evidence="5">
    <location>
        <begin position="412"/>
        <end position="422"/>
    </location>
</feature>
<feature type="region of interest" description="Disordered" evidence="5">
    <location>
        <begin position="403"/>
        <end position="422"/>
    </location>
</feature>
<feature type="transmembrane region" description="Helical" evidence="6">
    <location>
        <begin position="166"/>
        <end position="185"/>
    </location>
</feature>
<dbReference type="InterPro" id="IPR005828">
    <property type="entry name" value="MFS_sugar_transport-like"/>
</dbReference>
<dbReference type="Pfam" id="PF07690">
    <property type="entry name" value="MFS_1"/>
    <property type="match status" value="1"/>
</dbReference>
<evidence type="ECO:0000256" key="2">
    <source>
        <dbReference type="ARBA" id="ARBA00022692"/>
    </source>
</evidence>
<feature type="transmembrane region" description="Helical" evidence="6">
    <location>
        <begin position="306"/>
        <end position="327"/>
    </location>
</feature>
<dbReference type="EMBL" id="LT670817">
    <property type="protein sequence ID" value="SHG03578.1"/>
    <property type="molecule type" value="Genomic_DNA"/>
</dbReference>
<dbReference type="PANTHER" id="PTHR23508">
    <property type="entry name" value="CARBOXYLIC ACID TRANSPORTER PROTEIN HOMOLOG"/>
    <property type="match status" value="1"/>
</dbReference>
<comment type="subcellular location">
    <subcellularLocation>
        <location evidence="1">Membrane</location>
        <topology evidence="1">Multi-pass membrane protein</topology>
    </subcellularLocation>
</comment>
<feature type="transmembrane region" description="Helical" evidence="6">
    <location>
        <begin position="216"/>
        <end position="232"/>
    </location>
</feature>
<dbReference type="InterPro" id="IPR036259">
    <property type="entry name" value="MFS_trans_sf"/>
</dbReference>
<dbReference type="PROSITE" id="PS00217">
    <property type="entry name" value="SUGAR_TRANSPORT_2"/>
    <property type="match status" value="1"/>
</dbReference>
<dbReference type="InterPro" id="IPR020846">
    <property type="entry name" value="MFS_dom"/>
</dbReference>
<feature type="transmembrane region" description="Helical" evidence="6">
    <location>
        <begin position="348"/>
        <end position="367"/>
    </location>
</feature>
<evidence type="ECO:0000256" key="3">
    <source>
        <dbReference type="ARBA" id="ARBA00022989"/>
    </source>
</evidence>
<dbReference type="CDD" id="cd17316">
    <property type="entry name" value="MFS_SV2_like"/>
    <property type="match status" value="1"/>
</dbReference>
<dbReference type="PROSITE" id="PS50850">
    <property type="entry name" value="MFS"/>
    <property type="match status" value="1"/>
</dbReference>
<dbReference type="GO" id="GO:0005886">
    <property type="term" value="C:plasma membrane"/>
    <property type="evidence" value="ECO:0007669"/>
    <property type="project" value="TreeGrafter"/>
</dbReference>
<feature type="transmembrane region" description="Helical" evidence="6">
    <location>
        <begin position="49"/>
        <end position="71"/>
    </location>
</feature>
<feature type="transmembrane region" description="Helical" evidence="6">
    <location>
        <begin position="83"/>
        <end position="113"/>
    </location>
</feature>
<dbReference type="Proteomes" id="UP000189796">
    <property type="component" value="Chromosome I"/>
</dbReference>
<dbReference type="Pfam" id="PF00083">
    <property type="entry name" value="Sugar_tr"/>
    <property type="match status" value="1"/>
</dbReference>
<gene>
    <name evidence="8" type="ORF">SAMN05443248_0051</name>
</gene>
<evidence type="ECO:0000259" key="7">
    <source>
        <dbReference type="PROSITE" id="PS50850"/>
    </source>
</evidence>
<proteinExistence type="predicted"/>
<evidence type="ECO:0000256" key="5">
    <source>
        <dbReference type="SAM" id="MobiDB-lite"/>
    </source>
</evidence>
<organism evidence="8 9">
    <name type="scientific">Bradyrhizobium erythrophlei</name>
    <dbReference type="NCBI Taxonomy" id="1437360"/>
    <lineage>
        <taxon>Bacteria</taxon>
        <taxon>Pseudomonadati</taxon>
        <taxon>Pseudomonadota</taxon>
        <taxon>Alphaproteobacteria</taxon>
        <taxon>Hyphomicrobiales</taxon>
        <taxon>Nitrobacteraceae</taxon>
        <taxon>Bradyrhizobium</taxon>
    </lineage>
</organism>
<feature type="domain" description="Major facilitator superfamily (MFS) profile" evidence="7">
    <location>
        <begin position="16"/>
        <end position="397"/>
    </location>
</feature>
<evidence type="ECO:0000313" key="9">
    <source>
        <dbReference type="Proteomes" id="UP000189796"/>
    </source>
</evidence>
<feature type="transmembrane region" description="Helical" evidence="6">
    <location>
        <begin position="373"/>
        <end position="393"/>
    </location>
</feature>
<dbReference type="OrthoDB" id="9784658at2"/>
<feature type="transmembrane region" description="Helical" evidence="6">
    <location>
        <begin position="283"/>
        <end position="300"/>
    </location>
</feature>
<keyword evidence="3 6" id="KW-1133">Transmembrane helix</keyword>